<comment type="caution">
    <text evidence="5">The sequence shown here is derived from an EMBL/GenBank/DDBJ whole genome shotgun (WGS) entry which is preliminary data.</text>
</comment>
<evidence type="ECO:0000313" key="6">
    <source>
        <dbReference type="Proteomes" id="UP001623349"/>
    </source>
</evidence>
<dbReference type="Pfam" id="PF01234">
    <property type="entry name" value="NNMT_PNMT_TEMT"/>
    <property type="match status" value="2"/>
</dbReference>
<evidence type="ECO:0000256" key="2">
    <source>
        <dbReference type="ARBA" id="ARBA00022603"/>
    </source>
</evidence>
<sequence length="308" mass="33720">MEGKVYIGGEEYEKEFTPKDYLTTYYSFHSGPAAEREIVKFSLQNLHQTFSTGGVGGDVLIDIGCGPTIYQLLSACEVFREIIATDYTPQNLQELQKWLKKDPGAYDWSPIVQHVCELEGDSMCILGTELSCQGLAVISLAQDTKLRRVSKPVGAAGGRVTLAVTVSRWQEKEAKLRRTITRVLKCDVTKTPPLGSAQVPPADCVLTFLAMECACPDVDTYRAALRRLAGLLKPGGHLVTLVTLGFQHYMVGPKKFTGVYLEKETVEKAIQDAGCQVLRCSCVSLSYSEAYCVNDGLCFVVARKGPGT</sequence>
<reference evidence="5 6" key="1">
    <citation type="submission" date="2024-08" db="EMBL/GenBank/DDBJ databases">
        <title>The draft genome of Apodemus speciosus.</title>
        <authorList>
            <person name="Nabeshima K."/>
            <person name="Suzuki S."/>
            <person name="Onuma M."/>
        </authorList>
    </citation>
    <scope>NUCLEOTIDE SEQUENCE [LARGE SCALE GENOMIC DNA]</scope>
    <source>
        <strain evidence="5">IB14-021</strain>
    </source>
</reference>
<comment type="similarity">
    <text evidence="1">Belongs to the class I-like SAM-binding methyltransferase superfamily. NNMT/PNMT/TEMT family.</text>
</comment>
<dbReference type="PANTHER" id="PTHR10867">
    <property type="entry name" value="NNMT/PNMT/TEMT FAMILY MEMBER"/>
    <property type="match status" value="1"/>
</dbReference>
<accession>A0ABQ0EUX9</accession>
<evidence type="ECO:0000256" key="4">
    <source>
        <dbReference type="ARBA" id="ARBA00022691"/>
    </source>
</evidence>
<evidence type="ECO:0000256" key="1">
    <source>
        <dbReference type="ARBA" id="ARBA00007996"/>
    </source>
</evidence>
<evidence type="ECO:0000256" key="3">
    <source>
        <dbReference type="ARBA" id="ARBA00022679"/>
    </source>
</evidence>
<dbReference type="InterPro" id="IPR029063">
    <property type="entry name" value="SAM-dependent_MTases_sf"/>
</dbReference>
<organism evidence="5 6">
    <name type="scientific">Apodemus speciosus</name>
    <name type="common">Large Japanese field mouse</name>
    <dbReference type="NCBI Taxonomy" id="105296"/>
    <lineage>
        <taxon>Eukaryota</taxon>
        <taxon>Metazoa</taxon>
        <taxon>Chordata</taxon>
        <taxon>Craniata</taxon>
        <taxon>Vertebrata</taxon>
        <taxon>Euteleostomi</taxon>
        <taxon>Mammalia</taxon>
        <taxon>Eutheria</taxon>
        <taxon>Euarchontoglires</taxon>
        <taxon>Glires</taxon>
        <taxon>Rodentia</taxon>
        <taxon>Myomorpha</taxon>
        <taxon>Muroidea</taxon>
        <taxon>Muridae</taxon>
        <taxon>Murinae</taxon>
        <taxon>Apodemus</taxon>
    </lineage>
</organism>
<dbReference type="PROSITE" id="PS51681">
    <property type="entry name" value="SAM_MT_NNMT_PNMT_TEMT"/>
    <property type="match status" value="1"/>
</dbReference>
<evidence type="ECO:0000313" key="5">
    <source>
        <dbReference type="EMBL" id="GAB1290853.1"/>
    </source>
</evidence>
<dbReference type="SUPFAM" id="SSF53335">
    <property type="entry name" value="S-adenosyl-L-methionine-dependent methyltransferases"/>
    <property type="match status" value="2"/>
</dbReference>
<dbReference type="Gene3D" id="3.40.50.150">
    <property type="entry name" value="Vaccinia Virus protein VP39"/>
    <property type="match status" value="1"/>
</dbReference>
<gene>
    <name evidence="5" type="ORF">APTSU1_000608300</name>
</gene>
<protein>
    <submittedName>
        <fullName evidence="5">Indolethylamine N-methyltransferase</fullName>
    </submittedName>
</protein>
<dbReference type="PIRSF" id="PIRSF000384">
    <property type="entry name" value="PNMTase"/>
    <property type="match status" value="1"/>
</dbReference>
<keyword evidence="4" id="KW-0949">S-adenosyl-L-methionine</keyword>
<dbReference type="PANTHER" id="PTHR10867:SF33">
    <property type="entry name" value="INDOLETHYLAMINE N-METHYLTRANSFERASE"/>
    <property type="match status" value="1"/>
</dbReference>
<name>A0ABQ0EUX9_APOSI</name>
<keyword evidence="6" id="KW-1185">Reference proteome</keyword>
<keyword evidence="2" id="KW-0489">Methyltransferase</keyword>
<dbReference type="InterPro" id="IPR000940">
    <property type="entry name" value="NNMT_TEMT_trans"/>
</dbReference>
<dbReference type="EMBL" id="BAAFST010000006">
    <property type="protein sequence ID" value="GAB1290853.1"/>
    <property type="molecule type" value="Genomic_DNA"/>
</dbReference>
<proteinExistence type="inferred from homology"/>
<dbReference type="Proteomes" id="UP001623349">
    <property type="component" value="Unassembled WGS sequence"/>
</dbReference>
<keyword evidence="3" id="KW-0808">Transferase</keyword>